<sequence length="73" mass="7728">MGCGCSLRSFVAVGAAFAQVSRKVHGVLAIASHIVVTTAASFLRSRAALPLIAASNKKQGHPRRAKLPKKMRM</sequence>
<evidence type="ECO:0000256" key="1">
    <source>
        <dbReference type="SAM" id="MobiDB-lite"/>
    </source>
</evidence>
<comment type="caution">
    <text evidence="2">The sequence shown here is derived from an EMBL/GenBank/DDBJ whole genome shotgun (WGS) entry which is preliminary data.</text>
</comment>
<dbReference type="Proteomes" id="UP000027725">
    <property type="component" value="Unassembled WGS sequence"/>
</dbReference>
<feature type="compositionally biased region" description="Basic residues" evidence="1">
    <location>
        <begin position="58"/>
        <end position="73"/>
    </location>
</feature>
<dbReference type="EMBL" id="JHEH01000014">
    <property type="protein sequence ID" value="KEP69447.1"/>
    <property type="molecule type" value="Genomic_DNA"/>
</dbReference>
<evidence type="ECO:0000313" key="2">
    <source>
        <dbReference type="EMBL" id="KEP69447.1"/>
    </source>
</evidence>
<protein>
    <submittedName>
        <fullName evidence="2">Uncharacterized protein</fullName>
    </submittedName>
</protein>
<evidence type="ECO:0000313" key="3">
    <source>
        <dbReference type="Proteomes" id="UP000027725"/>
    </source>
</evidence>
<reference evidence="2 3" key="1">
    <citation type="submission" date="2014-03" db="EMBL/GenBank/DDBJ databases">
        <title>The draft genome sequence of Thioclava dalianensis DLFJ1-1.</title>
        <authorList>
            <person name="Lai Q."/>
            <person name="Shao Z."/>
        </authorList>
    </citation>
    <scope>NUCLEOTIDE SEQUENCE [LARGE SCALE GENOMIC DNA]</scope>
    <source>
        <strain evidence="2 3">DLFJ1-1</strain>
    </source>
</reference>
<feature type="region of interest" description="Disordered" evidence="1">
    <location>
        <begin position="54"/>
        <end position="73"/>
    </location>
</feature>
<dbReference type="AlphaFoldDB" id="A0A074U467"/>
<dbReference type="STRING" id="1185766.SAMN05216224_10264"/>
<accession>A0A074U467</accession>
<organism evidence="2 3">
    <name type="scientific">Thioclava dalianensis</name>
    <dbReference type="NCBI Taxonomy" id="1185766"/>
    <lineage>
        <taxon>Bacteria</taxon>
        <taxon>Pseudomonadati</taxon>
        <taxon>Pseudomonadota</taxon>
        <taxon>Alphaproteobacteria</taxon>
        <taxon>Rhodobacterales</taxon>
        <taxon>Paracoccaceae</taxon>
        <taxon>Thioclava</taxon>
    </lineage>
</organism>
<keyword evidence="3" id="KW-1185">Reference proteome</keyword>
<gene>
    <name evidence="2" type="ORF">DL1_04000</name>
</gene>
<name>A0A074U467_9RHOB</name>
<proteinExistence type="predicted"/>